<evidence type="ECO:0000256" key="15">
    <source>
        <dbReference type="SAM" id="Phobius"/>
    </source>
</evidence>
<feature type="domain" description="Histidine kinase" evidence="16">
    <location>
        <begin position="237"/>
        <end position="435"/>
    </location>
</feature>
<dbReference type="InterPro" id="IPR005467">
    <property type="entry name" value="His_kinase_dom"/>
</dbReference>
<dbReference type="Pfam" id="PF00512">
    <property type="entry name" value="HisKA"/>
    <property type="match status" value="1"/>
</dbReference>
<dbReference type="Gene3D" id="3.30.450.300">
    <property type="entry name" value="Sensor histidine kinase RisS, periplasmic domain"/>
    <property type="match status" value="1"/>
</dbReference>
<dbReference type="InterPro" id="IPR003660">
    <property type="entry name" value="HAMP_dom"/>
</dbReference>
<dbReference type="InterPro" id="IPR038421">
    <property type="entry name" value="RisS_PPD_sf"/>
</dbReference>
<name>A0A318JG80_9NEIS</name>
<protein>
    <recommendedName>
        <fullName evidence="3">histidine kinase</fullName>
        <ecNumber evidence="3">2.7.13.3</ecNumber>
    </recommendedName>
</protein>
<evidence type="ECO:0000256" key="2">
    <source>
        <dbReference type="ARBA" id="ARBA00004429"/>
    </source>
</evidence>
<organism evidence="18 19">
    <name type="scientific">Aquitalea magnusonii</name>
    <dbReference type="NCBI Taxonomy" id="332411"/>
    <lineage>
        <taxon>Bacteria</taxon>
        <taxon>Pseudomonadati</taxon>
        <taxon>Pseudomonadota</taxon>
        <taxon>Betaproteobacteria</taxon>
        <taxon>Neisseriales</taxon>
        <taxon>Chromobacteriaceae</taxon>
        <taxon>Aquitalea</taxon>
    </lineage>
</organism>
<evidence type="ECO:0000256" key="11">
    <source>
        <dbReference type="ARBA" id="ARBA00022840"/>
    </source>
</evidence>
<keyword evidence="11" id="KW-0067">ATP-binding</keyword>
<feature type="domain" description="HAMP" evidence="17">
    <location>
        <begin position="177"/>
        <end position="229"/>
    </location>
</feature>
<keyword evidence="10 18" id="KW-0418">Kinase</keyword>
<dbReference type="InterPro" id="IPR036890">
    <property type="entry name" value="HATPase_C_sf"/>
</dbReference>
<evidence type="ECO:0000256" key="10">
    <source>
        <dbReference type="ARBA" id="ARBA00022777"/>
    </source>
</evidence>
<accession>A0A318JG80</accession>
<dbReference type="SUPFAM" id="SSF55874">
    <property type="entry name" value="ATPase domain of HSP90 chaperone/DNA topoisomerase II/histidine kinase"/>
    <property type="match status" value="1"/>
</dbReference>
<dbReference type="CDD" id="cd00082">
    <property type="entry name" value="HisKA"/>
    <property type="match status" value="1"/>
</dbReference>
<proteinExistence type="predicted"/>
<dbReference type="InterPro" id="IPR004358">
    <property type="entry name" value="Sig_transdc_His_kin-like_C"/>
</dbReference>
<keyword evidence="5" id="KW-0997">Cell inner membrane</keyword>
<dbReference type="PROSITE" id="PS50885">
    <property type="entry name" value="HAMP"/>
    <property type="match status" value="1"/>
</dbReference>
<dbReference type="InterPro" id="IPR036097">
    <property type="entry name" value="HisK_dim/P_sf"/>
</dbReference>
<dbReference type="Gene3D" id="3.30.565.10">
    <property type="entry name" value="Histidine kinase-like ATPase, C-terminal domain"/>
    <property type="match status" value="1"/>
</dbReference>
<feature type="transmembrane region" description="Helical" evidence="15">
    <location>
        <begin position="12"/>
        <end position="33"/>
    </location>
</feature>
<sequence>MLRRLAGSLLFRLIVLVVVVVVTTQIVTVYIAAGERHKLMDKQLYAQVVDTLAFLEGSMDNMSPDQRSAFLASYNRPGLPRLLPQQAAARQQFDTELPRVANSLVSRLSKGLDDTVRGYMVHREDRNELWVNVHVLDTPYWLVIPFGRYSDRPIYAIIQAALLATLLATLLASLVAWRITRPIGKVVAASRELARGKLPPPLAEEGPRELMALARGFNHMASALDSAARERRLMLAGLSHDLRTPLTRLKLMLELQEHNSDTPDMLADIDELSRIVRQFIDFARAEESARLEPVALAELADSVVARFGRDGLDVKLLRQAEPELQADALALERLLSNLLENARRYGKPPLRVEIDQRDGMAELSVIDHGQGIPAALRESALAPFERLAEHRGTDGGSGLGLAIVSRVVKQHHGQLQFADEADGGFRIRILLPLAQPQPVSA</sequence>
<comment type="subcellular location">
    <subcellularLocation>
        <location evidence="2">Cell inner membrane</location>
        <topology evidence="2">Multi-pass membrane protein</topology>
    </subcellularLocation>
</comment>
<dbReference type="AlphaFoldDB" id="A0A318JG80"/>
<dbReference type="SMART" id="SM00388">
    <property type="entry name" value="HisKA"/>
    <property type="match status" value="1"/>
</dbReference>
<evidence type="ECO:0000259" key="16">
    <source>
        <dbReference type="PROSITE" id="PS50109"/>
    </source>
</evidence>
<dbReference type="SUPFAM" id="SSF158472">
    <property type="entry name" value="HAMP domain-like"/>
    <property type="match status" value="1"/>
</dbReference>
<dbReference type="GO" id="GO:0000155">
    <property type="term" value="F:phosphorelay sensor kinase activity"/>
    <property type="evidence" value="ECO:0007669"/>
    <property type="project" value="InterPro"/>
</dbReference>
<evidence type="ECO:0000256" key="4">
    <source>
        <dbReference type="ARBA" id="ARBA00022475"/>
    </source>
</evidence>
<dbReference type="InterPro" id="IPR003594">
    <property type="entry name" value="HATPase_dom"/>
</dbReference>
<evidence type="ECO:0000256" key="14">
    <source>
        <dbReference type="ARBA" id="ARBA00023136"/>
    </source>
</evidence>
<keyword evidence="7" id="KW-0808">Transferase</keyword>
<evidence type="ECO:0000256" key="9">
    <source>
        <dbReference type="ARBA" id="ARBA00022741"/>
    </source>
</evidence>
<keyword evidence="9" id="KW-0547">Nucleotide-binding</keyword>
<dbReference type="InterPro" id="IPR003661">
    <property type="entry name" value="HisK_dim/P_dom"/>
</dbReference>
<keyword evidence="8 15" id="KW-0812">Transmembrane</keyword>
<keyword evidence="4" id="KW-1003">Cell membrane</keyword>
<keyword evidence="12 15" id="KW-1133">Transmembrane helix</keyword>
<evidence type="ECO:0000256" key="7">
    <source>
        <dbReference type="ARBA" id="ARBA00022679"/>
    </source>
</evidence>
<evidence type="ECO:0000256" key="6">
    <source>
        <dbReference type="ARBA" id="ARBA00022553"/>
    </source>
</evidence>
<keyword evidence="14 15" id="KW-0472">Membrane</keyword>
<evidence type="ECO:0000256" key="1">
    <source>
        <dbReference type="ARBA" id="ARBA00000085"/>
    </source>
</evidence>
<dbReference type="Gene3D" id="1.10.287.130">
    <property type="match status" value="1"/>
</dbReference>
<dbReference type="PRINTS" id="PR00344">
    <property type="entry name" value="BCTRLSENSOR"/>
</dbReference>
<dbReference type="EMBL" id="QJKC01000009">
    <property type="protein sequence ID" value="PXX46314.1"/>
    <property type="molecule type" value="Genomic_DNA"/>
</dbReference>
<dbReference type="PROSITE" id="PS50109">
    <property type="entry name" value="HIS_KIN"/>
    <property type="match status" value="1"/>
</dbReference>
<dbReference type="PANTHER" id="PTHR44936:SF5">
    <property type="entry name" value="SENSOR HISTIDINE KINASE ENVZ"/>
    <property type="match status" value="1"/>
</dbReference>
<dbReference type="PANTHER" id="PTHR44936">
    <property type="entry name" value="SENSOR PROTEIN CREC"/>
    <property type="match status" value="1"/>
</dbReference>
<evidence type="ECO:0000259" key="17">
    <source>
        <dbReference type="PROSITE" id="PS50885"/>
    </source>
</evidence>
<reference evidence="18 19" key="1">
    <citation type="submission" date="2018-05" db="EMBL/GenBank/DDBJ databases">
        <title>Genomic Encyclopedia of Type Strains, Phase IV (KMG-IV): sequencing the most valuable type-strain genomes for metagenomic binning, comparative biology and taxonomic classification.</title>
        <authorList>
            <person name="Goeker M."/>
        </authorList>
    </citation>
    <scope>NUCLEOTIDE SEQUENCE [LARGE SCALE GENOMIC DNA]</scope>
    <source>
        <strain evidence="18 19">DSM 25134</strain>
    </source>
</reference>
<evidence type="ECO:0000313" key="18">
    <source>
        <dbReference type="EMBL" id="PXX46314.1"/>
    </source>
</evidence>
<evidence type="ECO:0000256" key="13">
    <source>
        <dbReference type="ARBA" id="ARBA00023012"/>
    </source>
</evidence>
<keyword evidence="6" id="KW-0597">Phosphoprotein</keyword>
<gene>
    <name evidence="18" type="ORF">DFR38_109156</name>
</gene>
<dbReference type="Proteomes" id="UP000248395">
    <property type="component" value="Unassembled WGS sequence"/>
</dbReference>
<dbReference type="SUPFAM" id="SSF47384">
    <property type="entry name" value="Homodimeric domain of signal transducing histidine kinase"/>
    <property type="match status" value="1"/>
</dbReference>
<dbReference type="Pfam" id="PF00672">
    <property type="entry name" value="HAMP"/>
    <property type="match status" value="1"/>
</dbReference>
<evidence type="ECO:0000256" key="12">
    <source>
        <dbReference type="ARBA" id="ARBA00022989"/>
    </source>
</evidence>
<keyword evidence="19" id="KW-1185">Reference proteome</keyword>
<dbReference type="GO" id="GO:0005524">
    <property type="term" value="F:ATP binding"/>
    <property type="evidence" value="ECO:0007669"/>
    <property type="project" value="UniProtKB-KW"/>
</dbReference>
<keyword evidence="13" id="KW-0902">Two-component regulatory system</keyword>
<dbReference type="Pfam" id="PF02518">
    <property type="entry name" value="HATPase_c"/>
    <property type="match status" value="1"/>
</dbReference>
<dbReference type="RefSeq" id="WP_244909897.1">
    <property type="nucleotide sequence ID" value="NZ_QJKC01000009.1"/>
</dbReference>
<evidence type="ECO:0000256" key="5">
    <source>
        <dbReference type="ARBA" id="ARBA00022519"/>
    </source>
</evidence>
<dbReference type="InterPro" id="IPR050980">
    <property type="entry name" value="2C_sensor_his_kinase"/>
</dbReference>
<evidence type="ECO:0000256" key="3">
    <source>
        <dbReference type="ARBA" id="ARBA00012438"/>
    </source>
</evidence>
<comment type="caution">
    <text evidence="18">The sequence shown here is derived from an EMBL/GenBank/DDBJ whole genome shotgun (WGS) entry which is preliminary data.</text>
</comment>
<dbReference type="Gene3D" id="6.10.340.10">
    <property type="match status" value="1"/>
</dbReference>
<dbReference type="SMART" id="SM00387">
    <property type="entry name" value="HATPase_c"/>
    <property type="match status" value="1"/>
</dbReference>
<comment type="catalytic activity">
    <reaction evidence="1">
        <text>ATP + protein L-histidine = ADP + protein N-phospho-L-histidine.</text>
        <dbReference type="EC" id="2.7.13.3"/>
    </reaction>
</comment>
<evidence type="ECO:0000256" key="8">
    <source>
        <dbReference type="ARBA" id="ARBA00022692"/>
    </source>
</evidence>
<dbReference type="CDD" id="cd06225">
    <property type="entry name" value="HAMP"/>
    <property type="match status" value="1"/>
</dbReference>
<evidence type="ECO:0000313" key="19">
    <source>
        <dbReference type="Proteomes" id="UP000248395"/>
    </source>
</evidence>
<dbReference type="SMART" id="SM00304">
    <property type="entry name" value="HAMP"/>
    <property type="match status" value="1"/>
</dbReference>
<dbReference type="EC" id="2.7.13.3" evidence="3"/>
<dbReference type="GO" id="GO:0005886">
    <property type="term" value="C:plasma membrane"/>
    <property type="evidence" value="ECO:0007669"/>
    <property type="project" value="UniProtKB-SubCell"/>
</dbReference>
<feature type="transmembrane region" description="Helical" evidence="15">
    <location>
        <begin position="154"/>
        <end position="177"/>
    </location>
</feature>